<protein>
    <submittedName>
        <fullName evidence="3">Nucleotide-binding, alpha-beta plait</fullName>
    </submittedName>
</protein>
<keyword evidence="4" id="KW-1185">Reference proteome</keyword>
<dbReference type="Proteomes" id="UP000245207">
    <property type="component" value="Unassembled WGS sequence"/>
</dbReference>
<evidence type="ECO:0000313" key="3">
    <source>
        <dbReference type="EMBL" id="PWA74907.1"/>
    </source>
</evidence>
<dbReference type="InterPro" id="IPR012677">
    <property type="entry name" value="Nucleotide-bd_a/b_plait_sf"/>
</dbReference>
<reference evidence="3 4" key="1">
    <citation type="journal article" date="2018" name="Mol. Plant">
        <title>The genome of Artemisia annua provides insight into the evolution of Asteraceae family and artemisinin biosynthesis.</title>
        <authorList>
            <person name="Shen Q."/>
            <person name="Zhang L."/>
            <person name="Liao Z."/>
            <person name="Wang S."/>
            <person name="Yan T."/>
            <person name="Shi P."/>
            <person name="Liu M."/>
            <person name="Fu X."/>
            <person name="Pan Q."/>
            <person name="Wang Y."/>
            <person name="Lv Z."/>
            <person name="Lu X."/>
            <person name="Zhang F."/>
            <person name="Jiang W."/>
            <person name="Ma Y."/>
            <person name="Chen M."/>
            <person name="Hao X."/>
            <person name="Li L."/>
            <person name="Tang Y."/>
            <person name="Lv G."/>
            <person name="Zhou Y."/>
            <person name="Sun X."/>
            <person name="Brodelius P.E."/>
            <person name="Rose J.K.C."/>
            <person name="Tang K."/>
        </authorList>
    </citation>
    <scope>NUCLEOTIDE SEQUENCE [LARGE SCALE GENOMIC DNA]</scope>
    <source>
        <strain evidence="4">cv. Huhao1</strain>
        <tissue evidence="3">Leaf</tissue>
    </source>
</reference>
<dbReference type="SUPFAM" id="SSF54928">
    <property type="entry name" value="RNA-binding domain, RBD"/>
    <property type="match status" value="1"/>
</dbReference>
<evidence type="ECO:0000259" key="2">
    <source>
        <dbReference type="Pfam" id="PF00076"/>
    </source>
</evidence>
<dbReference type="InterPro" id="IPR000504">
    <property type="entry name" value="RRM_dom"/>
</dbReference>
<keyword evidence="1" id="KW-0694">RNA-binding</keyword>
<evidence type="ECO:0000313" key="4">
    <source>
        <dbReference type="Proteomes" id="UP000245207"/>
    </source>
</evidence>
<dbReference type="Pfam" id="PF00076">
    <property type="entry name" value="RRM_1"/>
    <property type="match status" value="1"/>
</dbReference>
<dbReference type="OrthoDB" id="4726at2759"/>
<evidence type="ECO:0000256" key="1">
    <source>
        <dbReference type="ARBA" id="ARBA00022884"/>
    </source>
</evidence>
<accession>A0A2U1NN16</accession>
<dbReference type="Gene3D" id="3.30.70.330">
    <property type="match status" value="1"/>
</dbReference>
<comment type="caution">
    <text evidence="3">The sequence shown here is derived from an EMBL/GenBank/DDBJ whole genome shotgun (WGS) entry which is preliminary data.</text>
</comment>
<dbReference type="STRING" id="35608.A0A2U1NN16"/>
<proteinExistence type="predicted"/>
<dbReference type="PANTHER" id="PTHR23236:SF22">
    <property type="entry name" value="OS02G0757900 PROTEIN"/>
    <property type="match status" value="1"/>
</dbReference>
<dbReference type="InterPro" id="IPR035979">
    <property type="entry name" value="RBD_domain_sf"/>
</dbReference>
<dbReference type="AlphaFoldDB" id="A0A2U1NN16"/>
<organism evidence="3 4">
    <name type="scientific">Artemisia annua</name>
    <name type="common">Sweet wormwood</name>
    <dbReference type="NCBI Taxonomy" id="35608"/>
    <lineage>
        <taxon>Eukaryota</taxon>
        <taxon>Viridiplantae</taxon>
        <taxon>Streptophyta</taxon>
        <taxon>Embryophyta</taxon>
        <taxon>Tracheophyta</taxon>
        <taxon>Spermatophyta</taxon>
        <taxon>Magnoliopsida</taxon>
        <taxon>eudicotyledons</taxon>
        <taxon>Gunneridae</taxon>
        <taxon>Pentapetalae</taxon>
        <taxon>asterids</taxon>
        <taxon>campanulids</taxon>
        <taxon>Asterales</taxon>
        <taxon>Asteraceae</taxon>
        <taxon>Asteroideae</taxon>
        <taxon>Anthemideae</taxon>
        <taxon>Artemisiinae</taxon>
        <taxon>Artemisia</taxon>
    </lineage>
</organism>
<gene>
    <name evidence="3" type="ORF">CTI12_AA247420</name>
</gene>
<sequence length="175" mass="19402">MISDPENCGAPSCTGNNDYSGDIFIQLDNCQCFFFSNASPPTVAGSLGFETSSLTKRVLQLQQNTISCCLNDAPGMNATSFTACLCRVVIPCNSILFHSTWLTEWVTIRSNKFGQPKGYAYVEFVEPEAVQKALLLNESELHGRQLKKKKKRFPETKNASCWNRTKEDAGINGCR</sequence>
<dbReference type="EMBL" id="PKPP01002494">
    <property type="protein sequence ID" value="PWA74907.1"/>
    <property type="molecule type" value="Genomic_DNA"/>
</dbReference>
<dbReference type="GO" id="GO:0008143">
    <property type="term" value="F:poly(A) binding"/>
    <property type="evidence" value="ECO:0007669"/>
    <property type="project" value="TreeGrafter"/>
</dbReference>
<feature type="domain" description="RRM" evidence="2">
    <location>
        <begin position="108"/>
        <end position="147"/>
    </location>
</feature>
<name>A0A2U1NN16_ARTAN</name>
<dbReference type="PANTHER" id="PTHR23236">
    <property type="entry name" value="EUKARYOTIC TRANSLATION INITIATION FACTOR 4B/4H"/>
    <property type="match status" value="1"/>
</dbReference>